<dbReference type="EMBL" id="CP050253">
    <property type="protein sequence ID" value="QIQ20806.1"/>
    <property type="molecule type" value="Genomic_DNA"/>
</dbReference>
<evidence type="ECO:0000313" key="1">
    <source>
        <dbReference type="EMBL" id="QIQ20806.1"/>
    </source>
</evidence>
<name>A0A6G9I9B2_9GAMM</name>
<proteinExistence type="predicted"/>
<evidence type="ECO:0000313" key="2">
    <source>
        <dbReference type="Proteomes" id="UP000501168"/>
    </source>
</evidence>
<dbReference type="KEGG" id="orb:IPMB12_03390"/>
<organism evidence="1 2">
    <name type="scientific">Zophobihabitans entericus</name>
    <dbReference type="NCBI Taxonomy" id="1635327"/>
    <lineage>
        <taxon>Bacteria</taxon>
        <taxon>Pseudomonadati</taxon>
        <taxon>Pseudomonadota</taxon>
        <taxon>Gammaproteobacteria</taxon>
        <taxon>Orbales</taxon>
        <taxon>Orbaceae</taxon>
        <taxon>Zophobihabitans</taxon>
    </lineage>
</organism>
<dbReference type="RefSeq" id="WP_166914957.1">
    <property type="nucleotide sequence ID" value="NZ_CP050253.1"/>
</dbReference>
<dbReference type="InParanoid" id="A0A6G9I9B2"/>
<gene>
    <name evidence="1" type="ORF">IPMB12_03390</name>
</gene>
<protein>
    <submittedName>
        <fullName evidence="1">Uncharacterized protein</fullName>
    </submittedName>
</protein>
<reference evidence="1 2" key="1">
    <citation type="submission" date="2020-03" db="EMBL/GenBank/DDBJ databases">
        <title>Complete genome sequence of Orbus sp. IPMB12 (BCRC 80908).</title>
        <authorList>
            <person name="Lo W.-S."/>
            <person name="Chang T.-H."/>
            <person name="Kuo C.-H."/>
        </authorList>
    </citation>
    <scope>NUCLEOTIDE SEQUENCE [LARGE SCALE GENOMIC DNA]</scope>
    <source>
        <strain evidence="1 2">IPMB12</strain>
    </source>
</reference>
<sequence>MKKYLLPIFLTITTLFFTSCSDDTSYTLDNPTEDAITVQIDDKKYELDEYSRVTIKLAPGAHQLISKSAGTVNFTVYPDRNGGIINPTLTTYILLNEVYTVDTASRESYRPSSDTIIVNGKSYTANFKRLDGLFIPEQWSYDLDEELPDEVTVYNNKSGTIKSKIFSLEDFVLYYLNYYGKPDNARGQKAVVMTRAQILAFNQPTTLPDFLSAEFQEATLPLRALYTEYMQTIDPEQQKALQEQYHKMMSQYVTDTMYLHAKQSTEENNKANDFTTQVSNLFGTSFLITSYK</sequence>
<dbReference type="Proteomes" id="UP000501168">
    <property type="component" value="Chromosome"/>
</dbReference>
<dbReference type="AlphaFoldDB" id="A0A6G9I9B2"/>
<accession>A0A6G9I9B2</accession>
<keyword evidence="2" id="KW-1185">Reference proteome</keyword>
<dbReference type="PROSITE" id="PS51257">
    <property type="entry name" value="PROKAR_LIPOPROTEIN"/>
    <property type="match status" value="1"/>
</dbReference>